<name>A0AAD2J525_ACHAE</name>
<sequence>MSFHTSEGSSQTYLSISLSKDGNGVFRGGFYSFAHVVGKELVSAKEIYIADCISTLDR</sequence>
<gene>
    <name evidence="1" type="ORF">ERS370000_05488</name>
</gene>
<proteinExistence type="predicted"/>
<evidence type="ECO:0000313" key="1">
    <source>
        <dbReference type="EMBL" id="CUJ71766.1"/>
    </source>
</evidence>
<dbReference type="EMBL" id="CYTK01000012">
    <property type="protein sequence ID" value="CUJ71766.1"/>
    <property type="molecule type" value="Genomic_DNA"/>
</dbReference>
<protein>
    <submittedName>
        <fullName evidence="1">Uncharacterized protein</fullName>
    </submittedName>
</protein>
<accession>A0AAD2J525</accession>
<dbReference type="AlphaFoldDB" id="A0AAD2J525"/>
<dbReference type="Proteomes" id="UP000044098">
    <property type="component" value="Unassembled WGS sequence"/>
</dbReference>
<evidence type="ECO:0000313" key="2">
    <source>
        <dbReference type="Proteomes" id="UP000044098"/>
    </source>
</evidence>
<comment type="caution">
    <text evidence="1">The sequence shown here is derived from an EMBL/GenBank/DDBJ whole genome shotgun (WGS) entry which is preliminary data.</text>
</comment>
<reference evidence="1 2" key="1">
    <citation type="submission" date="2015-09" db="EMBL/GenBank/DDBJ databases">
        <authorList>
            <consortium name="Pathogen Informatics"/>
        </authorList>
    </citation>
    <scope>NUCLEOTIDE SEQUENCE [LARGE SCALE GENOMIC DNA]</scope>
    <source>
        <strain evidence="1 2">2789STDY5608625</strain>
    </source>
</reference>
<organism evidence="1 2">
    <name type="scientific">Achromobacter aegrifaciens</name>
    <dbReference type="NCBI Taxonomy" id="1287736"/>
    <lineage>
        <taxon>Bacteria</taxon>
        <taxon>Pseudomonadati</taxon>
        <taxon>Pseudomonadota</taxon>
        <taxon>Betaproteobacteria</taxon>
        <taxon>Burkholderiales</taxon>
        <taxon>Alcaligenaceae</taxon>
        <taxon>Achromobacter</taxon>
    </lineage>
</organism>